<dbReference type="AlphaFoldDB" id="A0AAD2FAQ2"/>
<evidence type="ECO:0000313" key="1">
    <source>
        <dbReference type="EMBL" id="CAJ0890553.1"/>
    </source>
</evidence>
<name>A0AAD2FAQ2_9RALS</name>
<dbReference type="InterPro" id="IPR011990">
    <property type="entry name" value="TPR-like_helical_dom_sf"/>
</dbReference>
<gene>
    <name evidence="2" type="ORF">R77564_04063</name>
    <name evidence="1" type="ORF">R77567_04197</name>
</gene>
<dbReference type="Proteomes" id="UP001190491">
    <property type="component" value="Unassembled WGS sequence"/>
</dbReference>
<dbReference type="Gene3D" id="1.25.40.10">
    <property type="entry name" value="Tetratricopeptide repeat domain"/>
    <property type="match status" value="1"/>
</dbReference>
<keyword evidence="3" id="KW-1185">Reference proteome</keyword>
<dbReference type="EMBL" id="CAUDKO010000012">
    <property type="protein sequence ID" value="CAJ0890553.1"/>
    <property type="molecule type" value="Genomic_DNA"/>
</dbReference>
<dbReference type="SUPFAM" id="SSF144059">
    <property type="entry name" value="ImpE-like"/>
    <property type="match status" value="1"/>
</dbReference>
<evidence type="ECO:0008006" key="5">
    <source>
        <dbReference type="Google" id="ProtNLM"/>
    </source>
</evidence>
<evidence type="ECO:0000313" key="3">
    <source>
        <dbReference type="Proteomes" id="UP001189792"/>
    </source>
</evidence>
<dbReference type="InterPro" id="IPR009211">
    <property type="entry name" value="TagJ"/>
</dbReference>
<dbReference type="EMBL" id="CAUDLI010000010">
    <property type="protein sequence ID" value="CAJ0897102.1"/>
    <property type="molecule type" value="Genomic_DNA"/>
</dbReference>
<reference evidence="1 3" key="1">
    <citation type="submission" date="2023-07" db="EMBL/GenBank/DDBJ databases">
        <authorList>
            <person name="Peeters C."/>
        </authorList>
    </citation>
    <scope>NUCLEOTIDE SEQUENCE</scope>
    <source>
        <strain evidence="2 3">LMG 32965</strain>
        <strain evidence="1">R-77567</strain>
    </source>
</reference>
<evidence type="ECO:0000313" key="2">
    <source>
        <dbReference type="EMBL" id="CAJ0897102.1"/>
    </source>
</evidence>
<sequence length="278" mass="30260">MTTDTPPLEPASKSSLAAALQHSGSVTQALQNAEVRVRQRPGAFAERWQLFQWLCVMEDWLRALKQLQVATQLMPDLAQTAHVSRDLIRVEVLRVDVVKGKREPGGLLPSPDWVTPLRNALALAEAGDMNGADHCRQQALSEVSDSGGAFNGTSFDWIADSDTRYGPTCEIVLGGRYAWLPFAQMRKLEMGPVTGILDLVWRSATVTLPDGSIHRGFTPVRYPGSQRGGDALRLSRETHWSEVGETGIIALGQKTWMTSAGDAGLLDVSTLILGDADE</sequence>
<dbReference type="Pfam" id="PF07024">
    <property type="entry name" value="ImpE"/>
    <property type="match status" value="1"/>
</dbReference>
<organism evidence="1 4">
    <name type="scientific">Ralstonia flatus</name>
    <dbReference type="NCBI Taxonomy" id="3058601"/>
    <lineage>
        <taxon>Bacteria</taxon>
        <taxon>Pseudomonadati</taxon>
        <taxon>Pseudomonadota</taxon>
        <taxon>Betaproteobacteria</taxon>
        <taxon>Burkholderiales</taxon>
        <taxon>Burkholderiaceae</taxon>
        <taxon>Ralstonia</taxon>
    </lineage>
</organism>
<comment type="caution">
    <text evidence="1">The sequence shown here is derived from an EMBL/GenBank/DDBJ whole genome shotgun (WGS) entry which is preliminary data.</text>
</comment>
<protein>
    <recommendedName>
        <fullName evidence="5">ImpE family protein</fullName>
    </recommendedName>
</protein>
<accession>A0AAD2FAQ2</accession>
<proteinExistence type="predicted"/>
<evidence type="ECO:0000313" key="4">
    <source>
        <dbReference type="Proteomes" id="UP001190491"/>
    </source>
</evidence>
<dbReference type="PIRSF" id="PIRSF029288">
    <property type="entry name" value="SciE_ImpE"/>
    <property type="match status" value="1"/>
</dbReference>
<dbReference type="RefSeq" id="WP_206273795.1">
    <property type="nucleotide sequence ID" value="NZ_CAUDKO010000012.1"/>
</dbReference>
<dbReference type="Proteomes" id="UP001189792">
    <property type="component" value="Unassembled WGS sequence"/>
</dbReference>